<dbReference type="GO" id="GO:0016747">
    <property type="term" value="F:acyltransferase activity, transferring groups other than amino-acyl groups"/>
    <property type="evidence" value="ECO:0007669"/>
    <property type="project" value="InterPro"/>
</dbReference>
<evidence type="ECO:0000313" key="2">
    <source>
        <dbReference type="EMBL" id="OTN76003.1"/>
    </source>
</evidence>
<name>A0A242A5W6_9ENTE</name>
<organism evidence="2 3">
    <name type="scientific">Candidatus Enterococcus testudinis</name>
    <dbReference type="NCBI Taxonomy" id="1834191"/>
    <lineage>
        <taxon>Bacteria</taxon>
        <taxon>Bacillati</taxon>
        <taxon>Bacillota</taxon>
        <taxon>Bacilli</taxon>
        <taxon>Lactobacillales</taxon>
        <taxon>Enterococcaceae</taxon>
        <taxon>Enterococcus</taxon>
    </lineage>
</organism>
<dbReference type="Pfam" id="PF13673">
    <property type="entry name" value="Acetyltransf_10"/>
    <property type="match status" value="1"/>
</dbReference>
<sequence length="160" mass="18412">MLNKKIVQTDQDEQTLMALIQRIWPEVFEPIIGEAQVEYMLAHYQSLAVIKKEIQAGAVYLILEEEGQAVGYTAYEETDAQIYLSKLYLDKTTRGKGYTSAIFDWYETLAQGKILHLNVNKYNKQAIAVYQHRGFEKIGERVVDIGGGFVMDDYVFEKRC</sequence>
<dbReference type="AlphaFoldDB" id="A0A242A5W6"/>
<accession>A0A242A5W6</accession>
<dbReference type="STRING" id="1834191.A5886_001079"/>
<reference evidence="2 3" key="1">
    <citation type="submission" date="2017-05" db="EMBL/GenBank/DDBJ databases">
        <title>The Genome Sequence of Enterococcus sp. 8G7_MSG3316.</title>
        <authorList>
            <consortium name="The Broad Institute Genomics Platform"/>
            <consortium name="The Broad Institute Genomic Center for Infectious Diseases"/>
            <person name="Earl A."/>
            <person name="Manson A."/>
            <person name="Schwartman J."/>
            <person name="Gilmore M."/>
            <person name="Abouelleil A."/>
            <person name="Cao P."/>
            <person name="Chapman S."/>
            <person name="Cusick C."/>
            <person name="Shea T."/>
            <person name="Young S."/>
            <person name="Neafsey D."/>
            <person name="Nusbaum C."/>
            <person name="Birren B."/>
        </authorList>
    </citation>
    <scope>NUCLEOTIDE SEQUENCE [LARGE SCALE GENOMIC DNA]</scope>
    <source>
        <strain evidence="2 3">8G7_MSG3316</strain>
    </source>
</reference>
<dbReference type="InterPro" id="IPR000182">
    <property type="entry name" value="GNAT_dom"/>
</dbReference>
<dbReference type="Proteomes" id="UP000195043">
    <property type="component" value="Unassembled WGS sequence"/>
</dbReference>
<dbReference type="PROSITE" id="PS51186">
    <property type="entry name" value="GNAT"/>
    <property type="match status" value="1"/>
</dbReference>
<dbReference type="RefSeq" id="WP_086274004.1">
    <property type="nucleotide sequence ID" value="NZ_NGKU01000001.1"/>
</dbReference>
<gene>
    <name evidence="2" type="ORF">A5886_001079</name>
</gene>
<dbReference type="EMBL" id="NGKU01000001">
    <property type="protein sequence ID" value="OTN76003.1"/>
    <property type="molecule type" value="Genomic_DNA"/>
</dbReference>
<dbReference type="InterPro" id="IPR016181">
    <property type="entry name" value="Acyl_CoA_acyltransferase"/>
</dbReference>
<dbReference type="Gene3D" id="3.40.630.30">
    <property type="match status" value="1"/>
</dbReference>
<evidence type="ECO:0000313" key="3">
    <source>
        <dbReference type="Proteomes" id="UP000195043"/>
    </source>
</evidence>
<comment type="caution">
    <text evidence="2">The sequence shown here is derived from an EMBL/GenBank/DDBJ whole genome shotgun (WGS) entry which is preliminary data.</text>
</comment>
<proteinExistence type="predicted"/>
<dbReference type="OrthoDB" id="9773249at2"/>
<protein>
    <recommendedName>
        <fullName evidence="1">N-acetyltransferase domain-containing protein</fullName>
    </recommendedName>
</protein>
<dbReference type="SUPFAM" id="SSF55729">
    <property type="entry name" value="Acyl-CoA N-acyltransferases (Nat)"/>
    <property type="match status" value="1"/>
</dbReference>
<evidence type="ECO:0000259" key="1">
    <source>
        <dbReference type="PROSITE" id="PS51186"/>
    </source>
</evidence>
<feature type="domain" description="N-acetyltransferase" evidence="1">
    <location>
        <begin position="7"/>
        <end position="160"/>
    </location>
</feature>
<keyword evidence="3" id="KW-1185">Reference proteome</keyword>